<dbReference type="AlphaFoldDB" id="A0A2I0HU49"/>
<evidence type="ECO:0000313" key="2">
    <source>
        <dbReference type="Proteomes" id="UP000233551"/>
    </source>
</evidence>
<gene>
    <name evidence="1" type="ORF">CRG98_044411</name>
</gene>
<comment type="caution">
    <text evidence="1">The sequence shown here is derived from an EMBL/GenBank/DDBJ whole genome shotgun (WGS) entry which is preliminary data.</text>
</comment>
<keyword evidence="2" id="KW-1185">Reference proteome</keyword>
<sequence>MSLESGFVREKAFSFNPPQEKLNTLWAPPTTIWSSTVSTKRAIPRSRLIAYKPMTPNNLLTVKASKKEYHYHLYPRTAAAHSPSGTVMCGSNKLRSEANPRLQTMSQNLQSACVELQLMGQRQPALATAHSPRPNEPAKIVFESPLVTASPCPISLGSKMN</sequence>
<protein>
    <submittedName>
        <fullName evidence="1">Uncharacterized protein</fullName>
    </submittedName>
</protein>
<proteinExistence type="predicted"/>
<dbReference type="Proteomes" id="UP000233551">
    <property type="component" value="Unassembled WGS sequence"/>
</dbReference>
<reference evidence="1 2" key="1">
    <citation type="submission" date="2017-11" db="EMBL/GenBank/DDBJ databases">
        <title>De-novo sequencing of pomegranate (Punica granatum L.) genome.</title>
        <authorList>
            <person name="Akparov Z."/>
            <person name="Amiraslanov A."/>
            <person name="Hajiyeva S."/>
            <person name="Abbasov M."/>
            <person name="Kaur K."/>
            <person name="Hamwieh A."/>
            <person name="Solovyev V."/>
            <person name="Salamov A."/>
            <person name="Braich B."/>
            <person name="Kosarev P."/>
            <person name="Mahmoud A."/>
            <person name="Hajiyev E."/>
            <person name="Babayeva S."/>
            <person name="Izzatullayeva V."/>
            <person name="Mammadov A."/>
            <person name="Mammadov A."/>
            <person name="Sharifova S."/>
            <person name="Ojaghi J."/>
            <person name="Eynullazada K."/>
            <person name="Bayramov B."/>
            <person name="Abdulazimova A."/>
            <person name="Shahmuradov I."/>
        </authorList>
    </citation>
    <scope>NUCLEOTIDE SEQUENCE [LARGE SCALE GENOMIC DNA]</scope>
    <source>
        <strain evidence="2">cv. AG2017</strain>
        <tissue evidence="1">Leaf</tissue>
    </source>
</reference>
<evidence type="ECO:0000313" key="1">
    <source>
        <dbReference type="EMBL" id="PKI35245.1"/>
    </source>
</evidence>
<dbReference type="EMBL" id="PGOL01005437">
    <property type="protein sequence ID" value="PKI35245.1"/>
    <property type="molecule type" value="Genomic_DNA"/>
</dbReference>
<name>A0A2I0HU49_PUNGR</name>
<accession>A0A2I0HU49</accession>
<organism evidence="1 2">
    <name type="scientific">Punica granatum</name>
    <name type="common">Pomegranate</name>
    <dbReference type="NCBI Taxonomy" id="22663"/>
    <lineage>
        <taxon>Eukaryota</taxon>
        <taxon>Viridiplantae</taxon>
        <taxon>Streptophyta</taxon>
        <taxon>Embryophyta</taxon>
        <taxon>Tracheophyta</taxon>
        <taxon>Spermatophyta</taxon>
        <taxon>Magnoliopsida</taxon>
        <taxon>eudicotyledons</taxon>
        <taxon>Gunneridae</taxon>
        <taxon>Pentapetalae</taxon>
        <taxon>rosids</taxon>
        <taxon>malvids</taxon>
        <taxon>Myrtales</taxon>
        <taxon>Lythraceae</taxon>
        <taxon>Punica</taxon>
    </lineage>
</organism>